<keyword evidence="3" id="KW-1185">Reference proteome</keyword>
<dbReference type="Pfam" id="PF09314">
    <property type="entry name" value="DUF1972"/>
    <property type="match status" value="1"/>
</dbReference>
<accession>A0ABV8CV22</accession>
<organism evidence="2 3">
    <name type="scientific">Streptococcus caprae</name>
    <dbReference type="NCBI Taxonomy" id="1640501"/>
    <lineage>
        <taxon>Bacteria</taxon>
        <taxon>Bacillati</taxon>
        <taxon>Bacillota</taxon>
        <taxon>Bacilli</taxon>
        <taxon>Lactobacillales</taxon>
        <taxon>Streptococcaceae</taxon>
        <taxon>Streptococcus</taxon>
    </lineage>
</organism>
<name>A0ABV8CV22_9STRE</name>
<evidence type="ECO:0000313" key="3">
    <source>
        <dbReference type="Proteomes" id="UP001595807"/>
    </source>
</evidence>
<dbReference type="SUPFAM" id="SSF53756">
    <property type="entry name" value="UDP-Glycosyltransferase/glycogen phosphorylase"/>
    <property type="match status" value="1"/>
</dbReference>
<dbReference type="PANTHER" id="PTHR46401">
    <property type="entry name" value="GLYCOSYLTRANSFERASE WBBK-RELATED"/>
    <property type="match status" value="1"/>
</dbReference>
<dbReference type="Gene3D" id="3.40.50.2000">
    <property type="entry name" value="Glycogen Phosphorylase B"/>
    <property type="match status" value="2"/>
</dbReference>
<comment type="caution">
    <text evidence="2">The sequence shown here is derived from an EMBL/GenBank/DDBJ whole genome shotgun (WGS) entry which is preliminary data.</text>
</comment>
<evidence type="ECO:0000313" key="2">
    <source>
        <dbReference type="EMBL" id="MFC3927956.1"/>
    </source>
</evidence>
<dbReference type="InterPro" id="IPR015393">
    <property type="entry name" value="DUF1972"/>
</dbReference>
<dbReference type="PANTHER" id="PTHR46401:SF8">
    <property type="entry name" value="BLL6006 PROTEIN"/>
    <property type="match status" value="1"/>
</dbReference>
<dbReference type="RefSeq" id="WP_380426060.1">
    <property type="nucleotide sequence ID" value="NZ_JBHRZV010000032.1"/>
</dbReference>
<dbReference type="NCBIfam" id="NF046071">
    <property type="entry name" value="B1-4RhmsylTfaseCps2T"/>
    <property type="match status" value="1"/>
</dbReference>
<dbReference type="Proteomes" id="UP001595807">
    <property type="component" value="Unassembled WGS sequence"/>
</dbReference>
<sequence>MQHVVIIGSRGLPAKYGGFETFVEELVQNRVSPEIQYHIACLSDEHHGQHFDYSGVDCFTINPPKLGPARVMAYDAMAIQHALNLAKKEQWQRPVFYVLGNTIGAFMAPLARRIHDIGGLFFINPDGLEWKRSKWPRPVQAYLKYAEKAMTKTADLVIADNLAIQTYIQQSYPWTETTCIAYGTDTSSSPLTANDSAIRQFFKKWQSNEKDYYLIVGRFVAENNYETAIKEFMASQTTRDLLIICNYEGNAYFEKLRQATQFDKDSRIKFVGTVYDKHLLTYIREQAFGYIHGHEVGGTNPGLLEALAHTDLNLILDVEFNRQVASETSLYWTKEAGSLANLINQIDGQEDYKALGQTAKARIQEHYTWEKIVREYEELFLHERDNRPI</sequence>
<dbReference type="EMBL" id="JBHRZV010000032">
    <property type="protein sequence ID" value="MFC3927956.1"/>
    <property type="molecule type" value="Genomic_DNA"/>
</dbReference>
<gene>
    <name evidence="2" type="primary">cps2T</name>
    <name evidence="2" type="synonym">wchF</name>
    <name evidence="2" type="ORF">ACFORF_04965</name>
</gene>
<proteinExistence type="predicted"/>
<evidence type="ECO:0000259" key="1">
    <source>
        <dbReference type="Pfam" id="PF09314"/>
    </source>
</evidence>
<feature type="domain" description="DUF1972" evidence="1">
    <location>
        <begin position="1"/>
        <end position="185"/>
    </location>
</feature>
<protein>
    <submittedName>
        <fullName evidence="2">Beta 1-4 rhamnosyltransferase Cps2T</fullName>
    </submittedName>
</protein>
<reference evidence="3" key="1">
    <citation type="journal article" date="2019" name="Int. J. Syst. Evol. Microbiol.">
        <title>The Global Catalogue of Microorganisms (GCM) 10K type strain sequencing project: providing services to taxonomists for standard genome sequencing and annotation.</title>
        <authorList>
            <consortium name="The Broad Institute Genomics Platform"/>
            <consortium name="The Broad Institute Genome Sequencing Center for Infectious Disease"/>
            <person name="Wu L."/>
            <person name="Ma J."/>
        </authorList>
    </citation>
    <scope>NUCLEOTIDE SEQUENCE [LARGE SCALE GENOMIC DNA]</scope>
    <source>
        <strain evidence="3">CCUG 67170</strain>
    </source>
</reference>